<dbReference type="InterPro" id="IPR002052">
    <property type="entry name" value="DNA_methylase_N6_adenine_CS"/>
</dbReference>
<organism evidence="8 9">
    <name type="scientific">Bartonella krasnovii</name>
    <dbReference type="NCBI Taxonomy" id="2267275"/>
    <lineage>
        <taxon>Bacteria</taxon>
        <taxon>Pseudomonadati</taxon>
        <taxon>Pseudomonadota</taxon>
        <taxon>Alphaproteobacteria</taxon>
        <taxon>Hyphomicrobiales</taxon>
        <taxon>Bartonellaceae</taxon>
        <taxon>Bartonella</taxon>
    </lineage>
</organism>
<keyword evidence="4" id="KW-0808">Transferase</keyword>
<accession>A0ABY3VXR6</accession>
<dbReference type="EC" id="2.1.1.72" evidence="2"/>
<dbReference type="SUPFAM" id="SSF53335">
    <property type="entry name" value="S-adenosyl-L-methionine-dependent methyltransferases"/>
    <property type="match status" value="1"/>
</dbReference>
<evidence type="ECO:0000256" key="6">
    <source>
        <dbReference type="ARBA" id="ARBA00047942"/>
    </source>
</evidence>
<dbReference type="PROSITE" id="PS00092">
    <property type="entry name" value="N6_MTASE"/>
    <property type="match status" value="1"/>
</dbReference>
<dbReference type="InterPro" id="IPR002941">
    <property type="entry name" value="DNA_methylase_N4/N6"/>
</dbReference>
<comment type="similarity">
    <text evidence="1">Belongs to the N(4)/N(6)-methyltransferase family.</text>
</comment>
<keyword evidence="9" id="KW-1185">Reference proteome</keyword>
<evidence type="ECO:0000256" key="1">
    <source>
        <dbReference type="ARBA" id="ARBA00006594"/>
    </source>
</evidence>
<name>A0ABY3VXR6_9HYPH</name>
<dbReference type="PRINTS" id="PR00506">
    <property type="entry name" value="D21N6MTFRASE"/>
</dbReference>
<dbReference type="EMBL" id="CP093033">
    <property type="protein sequence ID" value="UNF29385.1"/>
    <property type="molecule type" value="Genomic_DNA"/>
</dbReference>
<evidence type="ECO:0000256" key="4">
    <source>
        <dbReference type="ARBA" id="ARBA00022679"/>
    </source>
</evidence>
<evidence type="ECO:0000313" key="9">
    <source>
        <dbReference type="Proteomes" id="UP000829580"/>
    </source>
</evidence>
<evidence type="ECO:0000259" key="7">
    <source>
        <dbReference type="Pfam" id="PF01555"/>
    </source>
</evidence>
<dbReference type="Gene3D" id="3.40.50.150">
    <property type="entry name" value="Vaccinia Virus protein VP39"/>
    <property type="match status" value="1"/>
</dbReference>
<keyword evidence="5" id="KW-0949">S-adenosyl-L-methionine</keyword>
<evidence type="ECO:0000256" key="2">
    <source>
        <dbReference type="ARBA" id="ARBA00011900"/>
    </source>
</evidence>
<dbReference type="InterPro" id="IPR002295">
    <property type="entry name" value="N4/N6-MTase_EcoPI_Mod-like"/>
</dbReference>
<sequence length="633" mass="73069">MSIIAGEDKIEGMSQSPVNPDMEKLKAVFPQCFAEGKLDIDQLLNLCGEYIDNDFEKFKFEWKGKGASLKLAQKPSLATLRPKREESVSFDNTHNLYIKGDNLEVLKLIQRAYFGQVKMIYIDPPYNTGNDFIYDDDFKDPLARYKEVTSQTTKSNPETMGRFHTAWLNMIYPRLRLAQTLLRDDGVIFISIDDHEVHNLRKVCDEVFGEENFRNVFILKRYDKNINSQFVQDGLVSFNTGFEYVLCYAKSSKFKFNPVYREASEKRQAAGYWKGFWNNADRPTMRYDILDFTPNEGQWKWSKEKAEEAIANYVDYLENHSSISLEEYWRKTGCTKKFIRRNPSGKGKNMGVEHWIPPTENILRNTNWLDHFASKPLEDFKGAFDFPKNPEAIKVLLESSTSENDIILDFFAGSSTTAHAVMDLNAQDGGNRKFIMVQLPELCDEKSEAYKAGYKTICDIGIERIRRAGAQIKKKHKADDLLIRGQPLDTGFRVLELDSSNFPIWDESPIDPNALDVKEQLRMRFDHVLRGVNPEHSHQDIIFEIMLKYGWPLDLKIYPLPINGKKFYYIGEREGDVLAIIAIDPPFEPEDAEEMIKYLPVKIVALDAAFEGDEALINCDFIFKDNEVSFDKI</sequence>
<evidence type="ECO:0000256" key="5">
    <source>
        <dbReference type="ARBA" id="ARBA00022691"/>
    </source>
</evidence>
<reference evidence="8 9" key="1">
    <citation type="submission" date="2022-02" db="EMBL/GenBank/DDBJ databases">
        <title>Genomic structural plasticity of rodent-associated Bartonella in nature.</title>
        <authorList>
            <person name="Sousa K.C.M."/>
            <person name="Gutierrez R."/>
            <person name="Yahalomi D."/>
            <person name="Shalit T."/>
            <person name="Markus B."/>
            <person name="Nachum-Biala Y."/>
            <person name="Hawlena H."/>
            <person name="Marcos-Hadad E."/>
            <person name="Hazkani-Covo E."/>
            <person name="Neves H.R."/>
            <person name="Covo S."/>
            <person name="Harrus S."/>
        </authorList>
    </citation>
    <scope>NUCLEOTIDE SEQUENCE [LARGE SCALE GENOMIC DNA]</scope>
    <source>
        <strain evidence="8 9">B35_1_2</strain>
    </source>
</reference>
<comment type="catalytic activity">
    <reaction evidence="6">
        <text>a 2'-deoxyadenosine in DNA + S-adenosyl-L-methionine = an N(6)-methyl-2'-deoxyadenosine in DNA + S-adenosyl-L-homocysteine + H(+)</text>
        <dbReference type="Rhea" id="RHEA:15197"/>
        <dbReference type="Rhea" id="RHEA-COMP:12418"/>
        <dbReference type="Rhea" id="RHEA-COMP:12419"/>
        <dbReference type="ChEBI" id="CHEBI:15378"/>
        <dbReference type="ChEBI" id="CHEBI:57856"/>
        <dbReference type="ChEBI" id="CHEBI:59789"/>
        <dbReference type="ChEBI" id="CHEBI:90615"/>
        <dbReference type="ChEBI" id="CHEBI:90616"/>
        <dbReference type="EC" id="2.1.1.72"/>
    </reaction>
</comment>
<protein>
    <recommendedName>
        <fullName evidence="2">site-specific DNA-methyltransferase (adenine-specific)</fullName>
        <ecNumber evidence="2">2.1.1.72</ecNumber>
    </recommendedName>
</protein>
<gene>
    <name evidence="8" type="ORF">MNL13_00960</name>
</gene>
<evidence type="ECO:0000256" key="3">
    <source>
        <dbReference type="ARBA" id="ARBA00022603"/>
    </source>
</evidence>
<proteinExistence type="inferred from homology"/>
<dbReference type="PIRSF" id="PIRSF015855">
    <property type="entry name" value="TypeIII_Mtase_mKpnI"/>
    <property type="match status" value="1"/>
</dbReference>
<evidence type="ECO:0000313" key="8">
    <source>
        <dbReference type="EMBL" id="UNF29385.1"/>
    </source>
</evidence>
<feature type="domain" description="DNA methylase N-4/N-6" evidence="7">
    <location>
        <begin position="117"/>
        <end position="434"/>
    </location>
</feature>
<dbReference type="Proteomes" id="UP000829580">
    <property type="component" value="Chromosome"/>
</dbReference>
<dbReference type="RefSeq" id="WP_241439257.1">
    <property type="nucleotide sequence ID" value="NZ_CP093033.1"/>
</dbReference>
<dbReference type="InterPro" id="IPR029063">
    <property type="entry name" value="SAM-dependent_MTases_sf"/>
</dbReference>
<keyword evidence="3" id="KW-0489">Methyltransferase</keyword>
<dbReference type="Pfam" id="PF01555">
    <property type="entry name" value="N6_N4_Mtase"/>
    <property type="match status" value="1"/>
</dbReference>